<dbReference type="Pfam" id="PF01042">
    <property type="entry name" value="Ribonuc_L-PSP"/>
    <property type="match status" value="1"/>
</dbReference>
<protein>
    <submittedName>
        <fullName evidence="1">Enamine deaminase RidA (YjgF/YER057c/UK114 family)</fullName>
    </submittedName>
</protein>
<dbReference type="EMBL" id="JACIDG010000028">
    <property type="protein sequence ID" value="MBB3919503.1"/>
    <property type="molecule type" value="Genomic_DNA"/>
</dbReference>
<dbReference type="SUPFAM" id="SSF55298">
    <property type="entry name" value="YjgF-like"/>
    <property type="match status" value="1"/>
</dbReference>
<evidence type="ECO:0000313" key="1">
    <source>
        <dbReference type="EMBL" id="MBB3919503.1"/>
    </source>
</evidence>
<dbReference type="Proteomes" id="UP000545490">
    <property type="component" value="Unassembled WGS sequence"/>
</dbReference>
<reference evidence="1 2" key="1">
    <citation type="submission" date="2020-08" db="EMBL/GenBank/DDBJ databases">
        <title>Genomic Encyclopedia of Type Strains, Phase IV (KMG-IV): sequencing the most valuable type-strain genomes for metagenomic binning, comparative biology and taxonomic classification.</title>
        <authorList>
            <person name="Goeker M."/>
        </authorList>
    </citation>
    <scope>NUCLEOTIDE SEQUENCE [LARGE SCALE GENOMIC DNA]</scope>
    <source>
        <strain evidence="1 2">DSM 19331</strain>
    </source>
</reference>
<dbReference type="PANTHER" id="PTHR43857:SF1">
    <property type="entry name" value="YJGH FAMILY PROTEIN"/>
    <property type="match status" value="1"/>
</dbReference>
<dbReference type="PANTHER" id="PTHR43857">
    <property type="entry name" value="BLR7761 PROTEIN"/>
    <property type="match status" value="1"/>
</dbReference>
<dbReference type="CDD" id="cd00448">
    <property type="entry name" value="YjgF_YER057c_UK114_family"/>
    <property type="match status" value="1"/>
</dbReference>
<dbReference type="InterPro" id="IPR006175">
    <property type="entry name" value="YjgF/YER057c/UK114"/>
</dbReference>
<organism evidence="1 2">
    <name type="scientific">Rhizobium fabae</name>
    <dbReference type="NCBI Taxonomy" id="573179"/>
    <lineage>
        <taxon>Bacteria</taxon>
        <taxon>Pseudomonadati</taxon>
        <taxon>Pseudomonadota</taxon>
        <taxon>Alphaproteobacteria</taxon>
        <taxon>Hyphomicrobiales</taxon>
        <taxon>Rhizobiaceae</taxon>
        <taxon>Rhizobium/Agrobacterium group</taxon>
        <taxon>Rhizobium</taxon>
    </lineage>
</organism>
<gene>
    <name evidence="1" type="ORF">GGQ65_006848</name>
</gene>
<evidence type="ECO:0000313" key="2">
    <source>
        <dbReference type="Proteomes" id="UP000545490"/>
    </source>
</evidence>
<sequence>MMSAAVIQAAQAAANSDERTGVKPQIIHPEGWAKALGYANGMLMPDGTLHIGGQIGWTKDKVFMAKDFVGQMEQALVNIAEIVRTAGGEVTDIGRLTWFIKDKTAYLAQQKEVGEAYRRVFGKHFPAMSMLVINDLVEDEALVEIEGTAYISS</sequence>
<proteinExistence type="predicted"/>
<dbReference type="InterPro" id="IPR035959">
    <property type="entry name" value="RutC-like_sf"/>
</dbReference>
<dbReference type="AlphaFoldDB" id="A0A7W6FMG3"/>
<name>A0A7W6FMG3_9HYPH</name>
<accession>A0A7W6FMG3</accession>
<comment type="caution">
    <text evidence="1">The sequence shown here is derived from an EMBL/GenBank/DDBJ whole genome shotgun (WGS) entry which is preliminary data.</text>
</comment>
<dbReference type="Gene3D" id="3.30.1330.40">
    <property type="entry name" value="RutC-like"/>
    <property type="match status" value="1"/>
</dbReference>